<dbReference type="InterPro" id="IPR050327">
    <property type="entry name" value="Proton-linked_MCT"/>
</dbReference>
<reference evidence="2" key="1">
    <citation type="submission" date="2022-11" db="EMBL/GenBank/DDBJ databases">
        <title>Centuries of genome instability and evolution in soft-shell clam transmissible cancer (bioRxiv).</title>
        <authorList>
            <person name="Hart S.F.M."/>
            <person name="Yonemitsu M.A."/>
            <person name="Giersch R.M."/>
            <person name="Beal B.F."/>
            <person name="Arriagada G."/>
            <person name="Davis B.W."/>
            <person name="Ostrander E.A."/>
            <person name="Goff S.P."/>
            <person name="Metzger M.J."/>
        </authorList>
    </citation>
    <scope>NUCLEOTIDE SEQUENCE</scope>
    <source>
        <strain evidence="2">MELC-2E11</strain>
        <tissue evidence="2">Siphon/mantle</tissue>
    </source>
</reference>
<keyword evidence="3" id="KW-1185">Reference proteome</keyword>
<proteinExistence type="predicted"/>
<keyword evidence="1" id="KW-0472">Membrane</keyword>
<evidence type="ECO:0000313" key="3">
    <source>
        <dbReference type="Proteomes" id="UP001164746"/>
    </source>
</evidence>
<accession>A0ABY7FH93</accession>
<dbReference type="EMBL" id="CP111023">
    <property type="protein sequence ID" value="WAR21435.1"/>
    <property type="molecule type" value="Genomic_DNA"/>
</dbReference>
<evidence type="ECO:0000256" key="1">
    <source>
        <dbReference type="SAM" id="Phobius"/>
    </source>
</evidence>
<protein>
    <submittedName>
        <fullName evidence="2">Uncharacterized protein</fullName>
    </submittedName>
</protein>
<feature type="transmembrane region" description="Helical" evidence="1">
    <location>
        <begin position="58"/>
        <end position="78"/>
    </location>
</feature>
<dbReference type="SUPFAM" id="SSF103473">
    <property type="entry name" value="MFS general substrate transporter"/>
    <property type="match status" value="1"/>
</dbReference>
<keyword evidence="1" id="KW-1133">Transmembrane helix</keyword>
<feature type="non-terminal residue" evidence="2">
    <location>
        <position position="1"/>
    </location>
</feature>
<dbReference type="Gene3D" id="1.20.1250.20">
    <property type="entry name" value="MFS general substrate transporter like domains"/>
    <property type="match status" value="1"/>
</dbReference>
<keyword evidence="1" id="KW-0812">Transmembrane</keyword>
<dbReference type="InterPro" id="IPR036259">
    <property type="entry name" value="MFS_trans_sf"/>
</dbReference>
<gene>
    <name evidence="2" type="ORF">MAR_015409</name>
</gene>
<dbReference type="PANTHER" id="PTHR11360:SF284">
    <property type="entry name" value="EG:103B4.3 PROTEIN-RELATED"/>
    <property type="match status" value="1"/>
</dbReference>
<feature type="transmembrane region" description="Helical" evidence="1">
    <location>
        <begin position="26"/>
        <end position="46"/>
    </location>
</feature>
<dbReference type="PANTHER" id="PTHR11360">
    <property type="entry name" value="MONOCARBOXYLATE TRANSPORTER"/>
    <property type="match status" value="1"/>
</dbReference>
<organism evidence="2 3">
    <name type="scientific">Mya arenaria</name>
    <name type="common">Soft-shell clam</name>
    <dbReference type="NCBI Taxonomy" id="6604"/>
    <lineage>
        <taxon>Eukaryota</taxon>
        <taxon>Metazoa</taxon>
        <taxon>Spiralia</taxon>
        <taxon>Lophotrochozoa</taxon>
        <taxon>Mollusca</taxon>
        <taxon>Bivalvia</taxon>
        <taxon>Autobranchia</taxon>
        <taxon>Heteroconchia</taxon>
        <taxon>Euheterodonta</taxon>
        <taxon>Imparidentia</taxon>
        <taxon>Neoheterodontei</taxon>
        <taxon>Myida</taxon>
        <taxon>Myoidea</taxon>
        <taxon>Myidae</taxon>
        <taxon>Mya</taxon>
    </lineage>
</organism>
<dbReference type="Proteomes" id="UP001164746">
    <property type="component" value="Chromosome 12"/>
</dbReference>
<sequence length="228" mass="24744">MLFSVDTYMIFLHLPTFAISRGSSRMTASFLLPACGLSTIFARLLTTLLSERKNVDGMVLFTGSFGLLALATFLFPIYSRTFPGLVIFLVILGAYFGGCYAVMNSINIHLVCVKYLSIATGMELVFSAVGTAIGPVITDVPDVDLIVPNNREVNETTSSMVASAHSHIKRGDDIGNEKQETERQEFTAEQKSLVCSGAACSTPDSARDSVFISSEEVDFSVEVQKLLK</sequence>
<feature type="transmembrane region" description="Helical" evidence="1">
    <location>
        <begin position="84"/>
        <end position="103"/>
    </location>
</feature>
<evidence type="ECO:0000313" key="2">
    <source>
        <dbReference type="EMBL" id="WAR21435.1"/>
    </source>
</evidence>
<name>A0ABY7FH93_MYAAR</name>